<organism evidence="2 3">
    <name type="scientific">Saccharospirillum salsuginis</name>
    <dbReference type="NCBI Taxonomy" id="418750"/>
    <lineage>
        <taxon>Bacteria</taxon>
        <taxon>Pseudomonadati</taxon>
        <taxon>Pseudomonadota</taxon>
        <taxon>Gammaproteobacteria</taxon>
        <taxon>Oceanospirillales</taxon>
        <taxon>Saccharospirillaceae</taxon>
        <taxon>Saccharospirillum</taxon>
    </lineage>
</organism>
<feature type="compositionally biased region" description="Basic and acidic residues" evidence="1">
    <location>
        <begin position="37"/>
        <end position="52"/>
    </location>
</feature>
<evidence type="ECO:0000313" key="3">
    <source>
        <dbReference type="Proteomes" id="UP000626148"/>
    </source>
</evidence>
<name>A0A918NIK8_9GAMM</name>
<dbReference type="EMBL" id="BMXR01000013">
    <property type="protein sequence ID" value="GGX70115.1"/>
    <property type="molecule type" value="Genomic_DNA"/>
</dbReference>
<evidence type="ECO:0000313" key="2">
    <source>
        <dbReference type="EMBL" id="GGX70115.1"/>
    </source>
</evidence>
<accession>A0A918NIK8</accession>
<evidence type="ECO:0000256" key="1">
    <source>
        <dbReference type="SAM" id="MobiDB-lite"/>
    </source>
</evidence>
<feature type="compositionally biased region" description="Polar residues" evidence="1">
    <location>
        <begin position="53"/>
        <end position="63"/>
    </location>
</feature>
<gene>
    <name evidence="2" type="ORF">GCM10007392_42170</name>
</gene>
<reference evidence="2" key="2">
    <citation type="submission" date="2020-09" db="EMBL/GenBank/DDBJ databases">
        <authorList>
            <person name="Sun Q."/>
            <person name="Kim S."/>
        </authorList>
    </citation>
    <scope>NUCLEOTIDE SEQUENCE</scope>
    <source>
        <strain evidence="2">KCTC 22169</strain>
    </source>
</reference>
<sequence length="63" mass="6965">MVEFGTKVSDRCLGMLTQGSPKHGCFGLAPMEGFTATRREHTQAPVADHWHETQPNGNKQPRS</sequence>
<proteinExistence type="predicted"/>
<dbReference type="AlphaFoldDB" id="A0A918NIK8"/>
<comment type="caution">
    <text evidence="2">The sequence shown here is derived from an EMBL/GenBank/DDBJ whole genome shotgun (WGS) entry which is preliminary data.</text>
</comment>
<protein>
    <submittedName>
        <fullName evidence="2">Uncharacterized protein</fullName>
    </submittedName>
</protein>
<dbReference type="Proteomes" id="UP000626148">
    <property type="component" value="Unassembled WGS sequence"/>
</dbReference>
<keyword evidence="3" id="KW-1185">Reference proteome</keyword>
<reference evidence="2" key="1">
    <citation type="journal article" date="2014" name="Int. J. Syst. Evol. Microbiol.">
        <title>Complete genome sequence of Corynebacterium casei LMG S-19264T (=DSM 44701T), isolated from a smear-ripened cheese.</title>
        <authorList>
            <consortium name="US DOE Joint Genome Institute (JGI-PGF)"/>
            <person name="Walter F."/>
            <person name="Albersmeier A."/>
            <person name="Kalinowski J."/>
            <person name="Ruckert C."/>
        </authorList>
    </citation>
    <scope>NUCLEOTIDE SEQUENCE</scope>
    <source>
        <strain evidence="2">KCTC 22169</strain>
    </source>
</reference>
<feature type="region of interest" description="Disordered" evidence="1">
    <location>
        <begin position="37"/>
        <end position="63"/>
    </location>
</feature>